<evidence type="ECO:0000313" key="1">
    <source>
        <dbReference type="EMBL" id="CAB4877277.1"/>
    </source>
</evidence>
<name>A0A6J7E2K6_9ZZZZ</name>
<reference evidence="1" key="1">
    <citation type="submission" date="2020-05" db="EMBL/GenBank/DDBJ databases">
        <authorList>
            <person name="Chiriac C."/>
            <person name="Salcher M."/>
            <person name="Ghai R."/>
            <person name="Kavagutti S V."/>
        </authorList>
    </citation>
    <scope>NUCLEOTIDE SEQUENCE</scope>
</reference>
<dbReference type="EMBL" id="CAFBLO010000137">
    <property type="protein sequence ID" value="CAB4877277.1"/>
    <property type="molecule type" value="Genomic_DNA"/>
</dbReference>
<dbReference type="SUPFAM" id="SSF159888">
    <property type="entry name" value="YdhG-like"/>
    <property type="match status" value="1"/>
</dbReference>
<dbReference type="AlphaFoldDB" id="A0A6J7E2K6"/>
<proteinExistence type="predicted"/>
<organism evidence="1">
    <name type="scientific">freshwater metagenome</name>
    <dbReference type="NCBI Taxonomy" id="449393"/>
    <lineage>
        <taxon>unclassified sequences</taxon>
        <taxon>metagenomes</taxon>
        <taxon>ecological metagenomes</taxon>
    </lineage>
</organism>
<protein>
    <submittedName>
        <fullName evidence="1">Unannotated protein</fullName>
    </submittedName>
</protein>
<sequence length="136" mass="15118">MADKWTAAERAAMKDRAAEVKGKKVDGLTAVLEKIAAMAPADRKIAESVHRLVTTIAPGLEVKTWYGMQAYFLDGKVVLFFQDAAKFKSRYSTLGFQDSARLDDGEMWPTSFAIISWTAAVEKMVSEIVLRAIERN</sequence>
<gene>
    <name evidence="1" type="ORF">UFOPK3364_01086</name>
</gene>
<accession>A0A6J7E2K6</accession>